<dbReference type="Pfam" id="PF02263">
    <property type="entry name" value="GBP"/>
    <property type="match status" value="1"/>
</dbReference>
<dbReference type="InterPro" id="IPR055267">
    <property type="entry name" value="Aerolysin-like_C"/>
</dbReference>
<protein>
    <recommendedName>
        <fullName evidence="7">Guanylate-binding protein N-terminal domain-containing protein</fullName>
    </recommendedName>
</protein>
<evidence type="ECO:0000313" key="6">
    <source>
        <dbReference type="Proteomes" id="UP001239445"/>
    </source>
</evidence>
<evidence type="ECO:0000259" key="4">
    <source>
        <dbReference type="Pfam" id="PF02263"/>
    </source>
</evidence>
<feature type="domain" description="Aerolysin-like C-terminal" evidence="3">
    <location>
        <begin position="984"/>
        <end position="1215"/>
    </location>
</feature>
<dbReference type="InterPro" id="IPR027417">
    <property type="entry name" value="P-loop_NTPase"/>
</dbReference>
<dbReference type="AlphaFoldDB" id="A0AAJ0BK79"/>
<comment type="caution">
    <text evidence="5">The sequence shown here is derived from an EMBL/GenBank/DDBJ whole genome shotgun (WGS) entry which is preliminary data.</text>
</comment>
<dbReference type="SUPFAM" id="SSF56973">
    <property type="entry name" value="Aerolisin/ETX pore-forming domain"/>
    <property type="match status" value="1"/>
</dbReference>
<dbReference type="SUPFAM" id="SSF52540">
    <property type="entry name" value="P-loop containing nucleoside triphosphate hydrolases"/>
    <property type="match status" value="1"/>
</dbReference>
<evidence type="ECO:0000256" key="1">
    <source>
        <dbReference type="ARBA" id="ARBA00009831"/>
    </source>
</evidence>
<comment type="similarity">
    <text evidence="1">Belongs to the aerolysin family.</text>
</comment>
<dbReference type="Gene3D" id="2.170.15.10">
    <property type="entry name" value="Proaerolysin, chain A, domain 3"/>
    <property type="match status" value="1"/>
</dbReference>
<evidence type="ECO:0000256" key="2">
    <source>
        <dbReference type="ARBA" id="ARBA00023157"/>
    </source>
</evidence>
<evidence type="ECO:0000259" key="3">
    <source>
        <dbReference type="Pfam" id="PF01117"/>
    </source>
</evidence>
<dbReference type="Proteomes" id="UP001239445">
    <property type="component" value="Unassembled WGS sequence"/>
</dbReference>
<dbReference type="Gene3D" id="3.40.50.300">
    <property type="entry name" value="P-loop containing nucleotide triphosphate hydrolases"/>
    <property type="match status" value="1"/>
</dbReference>
<name>A0AAJ0BK79_9PEZI</name>
<keyword evidence="6" id="KW-1185">Reference proteome</keyword>
<dbReference type="PANTHER" id="PTHR10751">
    <property type="entry name" value="GUANYLATE BINDING PROTEIN"/>
    <property type="match status" value="1"/>
</dbReference>
<keyword evidence="2" id="KW-1015">Disulfide bond</keyword>
<feature type="domain" description="Guanylate-binding protein N-terminal" evidence="4">
    <location>
        <begin position="61"/>
        <end position="305"/>
    </location>
</feature>
<evidence type="ECO:0008006" key="7">
    <source>
        <dbReference type="Google" id="ProtNLM"/>
    </source>
</evidence>
<reference evidence="5" key="1">
    <citation type="submission" date="2023-06" db="EMBL/GenBank/DDBJ databases">
        <title>Genome-scale phylogeny and comparative genomics of the fungal order Sordariales.</title>
        <authorList>
            <consortium name="Lawrence Berkeley National Laboratory"/>
            <person name="Hensen N."/>
            <person name="Bonometti L."/>
            <person name="Westerberg I."/>
            <person name="Brannstrom I.O."/>
            <person name="Guillou S."/>
            <person name="Cros-Aarteil S."/>
            <person name="Calhoun S."/>
            <person name="Haridas S."/>
            <person name="Kuo A."/>
            <person name="Mondo S."/>
            <person name="Pangilinan J."/>
            <person name="Riley R."/>
            <person name="Labutti K."/>
            <person name="Andreopoulos B."/>
            <person name="Lipzen A."/>
            <person name="Chen C."/>
            <person name="Yanf M."/>
            <person name="Daum C."/>
            <person name="Ng V."/>
            <person name="Clum A."/>
            <person name="Steindorff A."/>
            <person name="Ohm R."/>
            <person name="Martin F."/>
            <person name="Silar P."/>
            <person name="Natvig D."/>
            <person name="Lalanne C."/>
            <person name="Gautier V."/>
            <person name="Ament-Velasquez S.L."/>
            <person name="Kruys A."/>
            <person name="Hutchinson M.I."/>
            <person name="Powell A.J."/>
            <person name="Barry K."/>
            <person name="Miller A.N."/>
            <person name="Grigoriev I.V."/>
            <person name="Debuchy R."/>
            <person name="Gladieux P."/>
            <person name="Thoren M.H."/>
            <person name="Johannesson H."/>
        </authorList>
    </citation>
    <scope>NUCLEOTIDE SEQUENCE</scope>
    <source>
        <strain evidence="5">PSN4</strain>
    </source>
</reference>
<dbReference type="InterPro" id="IPR015894">
    <property type="entry name" value="Guanylate-bd_N"/>
</dbReference>
<dbReference type="GO" id="GO:0005525">
    <property type="term" value="F:GTP binding"/>
    <property type="evidence" value="ECO:0007669"/>
    <property type="project" value="InterPro"/>
</dbReference>
<accession>A0AAJ0BK79</accession>
<dbReference type="GO" id="GO:0003924">
    <property type="term" value="F:GTPase activity"/>
    <property type="evidence" value="ECO:0007669"/>
    <property type="project" value="InterPro"/>
</dbReference>
<dbReference type="EMBL" id="MU839828">
    <property type="protein sequence ID" value="KAK1759803.1"/>
    <property type="molecule type" value="Genomic_DNA"/>
</dbReference>
<gene>
    <name evidence="5" type="ORF">QBC47DRAFT_116420</name>
</gene>
<sequence length="1256" mass="138486">MSLGGAISASNLAALARADDGSSVALRWLDMIAPAEPFDNATEEEEQPYFLQVVEDPTNNMIRLVRDPLNLISVMGPARSGKSTLMNLLAGSKTELFATYPGMETFTKGVYVPTRVLTLPQFSTLEGDAATDAADPNIKVTFVDTEGQGAVGASYDLNLFSPALTASRVVIYNRTGGLLTEEILGQLGMMVQAAQRLRAAGSPDGDAPATTDTQTAAPTFGHLFVLFNQFRLNSVDTADTLRDKLFKPEKETNSLARNRNEIRKLLASVFESTQVFILPDKLRQVARDGLSDGTKKFLVLEDFEDEYRTYFGVLRRKLSQALQTPRELTPGQPLTGGAMADFMPLFTDAINRSEPLHVASIFEAGQREAAAKSKISFTSALTKLTDGYTAQEAKPTAMLNRLLDNDIALLLAQVAVALSYMAVPVVARVQEECKALAEPFKTALLAANFTRLKATMATALLSSINTLNQAIEDAVTSINGANAQSLLVPVSRIDSIVDNLAAGLVTDLGLRAEAIDPASLPDGWRNTMSTAAKTKKAEMLSRIEQAWVTWVMQTTQTAQDALTADVIRIGKEVGIGENDTYQTMVDAALETQKRALVNKLATEYQGVSETKEQILDRWATAAESVVKLQAALRSKNQSDLTKELQRLEGRIKLEYQEQLRKSIEPGVEPLGFWVATDEKLHLDRFLSFCQNNNISESMSDEVDLRLRSFISTEKRSFQDSYNRACDEFASALSKDLKLKVPPLLSSFQDDLDQIDLTTTKASVQEQCDRKTKEISNRFEALKTRFQLQPDGVVSKPILDAARHDLDDTMRQAVKGKLDKYDEVVSAYNKALLSTIVVPIVNNATSFKYATLEALRQDADKAKVAFLAKAHGNKDGDATVKWEQWMQGTYPILQENVRAGNAFRVGNTGVMNKKVQLEVIQRIWRSAATMANALGMSWVSPATFTGKPEDRGFASVPNFVNAPAGLENDRVFRLTNTNIEKPSDPDGFDTNRATNLEFLDWTVEISKIYWGKPVVTDIRPLKLNTTQFPPQPKEFPVQVGNVDTVATTLTDSTTWGVNAGFKYTYKVGDSKLGGEDSFEFSGGFKVDWAHTSTTQSTYTTDTRATFTLPANRSTVIHQMVFDQKTSLPYTAQVKIVPRLRFQNGFTVWGGGGSYKDNPNTAAIKDKEKGGKSRVYKDFDFRRVDKILEEDAAEDADPWFWHLAMQRKPQLKAALEQMASDAATELYVRGWWEGITGKYAVTTVVPGVTPLTLLPQEV</sequence>
<organism evidence="5 6">
    <name type="scientific">Echria macrotheca</name>
    <dbReference type="NCBI Taxonomy" id="438768"/>
    <lineage>
        <taxon>Eukaryota</taxon>
        <taxon>Fungi</taxon>
        <taxon>Dikarya</taxon>
        <taxon>Ascomycota</taxon>
        <taxon>Pezizomycotina</taxon>
        <taxon>Sordariomycetes</taxon>
        <taxon>Sordariomycetidae</taxon>
        <taxon>Sordariales</taxon>
        <taxon>Schizotheciaceae</taxon>
        <taxon>Echria</taxon>
    </lineage>
</organism>
<proteinExistence type="inferred from homology"/>
<evidence type="ECO:0000313" key="5">
    <source>
        <dbReference type="EMBL" id="KAK1759803.1"/>
    </source>
</evidence>
<dbReference type="Pfam" id="PF01117">
    <property type="entry name" value="Aerolysin"/>
    <property type="match status" value="1"/>
</dbReference>